<keyword evidence="2" id="KW-1185">Reference proteome</keyword>
<dbReference type="EMBL" id="QWKZ01000009">
    <property type="protein sequence ID" value="RIH88883.1"/>
    <property type="molecule type" value="Genomic_DNA"/>
</dbReference>
<comment type="caution">
    <text evidence="1">The sequence shown here is derived from an EMBL/GenBank/DDBJ whole genome shotgun (WGS) entry which is preliminary data.</text>
</comment>
<name>A0A399EYN9_9DEIN</name>
<reference evidence="1 2" key="1">
    <citation type="submission" date="2018-08" db="EMBL/GenBank/DDBJ databases">
        <title>Meiothermus luteus KCTC 52599 genome sequencing project.</title>
        <authorList>
            <person name="Da Costa M.S."/>
            <person name="Albuquerque L."/>
            <person name="Raposo P."/>
            <person name="Froufe H.J.C."/>
            <person name="Barroso C.S."/>
            <person name="Egas C."/>
        </authorList>
    </citation>
    <scope>NUCLEOTIDE SEQUENCE [LARGE SCALE GENOMIC DNA]</scope>
    <source>
        <strain evidence="1 2">KCTC 52599</strain>
    </source>
</reference>
<gene>
    <name evidence="1" type="ORF">Mlute_00488</name>
</gene>
<evidence type="ECO:0000313" key="1">
    <source>
        <dbReference type="EMBL" id="RIH88883.1"/>
    </source>
</evidence>
<dbReference type="AlphaFoldDB" id="A0A399EYN9"/>
<protein>
    <submittedName>
        <fullName evidence="1">Uncharacterized protein</fullName>
    </submittedName>
</protein>
<accession>A0A399EYN9</accession>
<dbReference type="Proteomes" id="UP000265800">
    <property type="component" value="Unassembled WGS sequence"/>
</dbReference>
<organism evidence="1 2">
    <name type="scientific">Meiothermus luteus</name>
    <dbReference type="NCBI Taxonomy" id="2026184"/>
    <lineage>
        <taxon>Bacteria</taxon>
        <taxon>Thermotogati</taxon>
        <taxon>Deinococcota</taxon>
        <taxon>Deinococci</taxon>
        <taxon>Thermales</taxon>
        <taxon>Thermaceae</taxon>
        <taxon>Meiothermus</taxon>
    </lineage>
</organism>
<evidence type="ECO:0000313" key="2">
    <source>
        <dbReference type="Proteomes" id="UP000265800"/>
    </source>
</evidence>
<dbReference type="RefSeq" id="WP_119359173.1">
    <property type="nucleotide sequence ID" value="NZ_QWKZ01000009.1"/>
</dbReference>
<sequence length="113" mass="12385">MQPRPRTTPVPQAPAELEALLFEALRGDVQVILFNQAKDASALFEVARKRGIEALLLEALNCHVVALAPEASTQAQLAQEGLRRIARNQAEAFRLLEERFKRASPVALNPSGC</sequence>
<proteinExistence type="predicted"/>